<dbReference type="RefSeq" id="WP_126703786.1">
    <property type="nucleotide sequence ID" value="NZ_CP034593.1"/>
</dbReference>
<reference evidence="4 5" key="1">
    <citation type="submission" date="2018-12" db="EMBL/GenBank/DDBJ databases">
        <title>Complete genome sequence of Flaviflexus sp. H23T48.</title>
        <authorList>
            <person name="Bae J.-W."/>
            <person name="Lee J.-Y."/>
        </authorList>
    </citation>
    <scope>NUCLEOTIDE SEQUENCE [LARGE SCALE GENOMIC DNA]</scope>
    <source>
        <strain evidence="4 5">H23T48</strain>
    </source>
</reference>
<dbReference type="InterPro" id="IPR050194">
    <property type="entry name" value="Glycosyltransferase_grp1"/>
</dbReference>
<evidence type="ECO:0000256" key="1">
    <source>
        <dbReference type="ARBA" id="ARBA00022676"/>
    </source>
</evidence>
<evidence type="ECO:0000259" key="3">
    <source>
        <dbReference type="Pfam" id="PF13439"/>
    </source>
</evidence>
<dbReference type="GO" id="GO:1901137">
    <property type="term" value="P:carbohydrate derivative biosynthetic process"/>
    <property type="evidence" value="ECO:0007669"/>
    <property type="project" value="UniProtKB-ARBA"/>
</dbReference>
<dbReference type="KEGG" id="flh:EJ997_06150"/>
<organism evidence="4 5">
    <name type="scientific">Flaviflexus ciconiae</name>
    <dbReference type="NCBI Taxonomy" id="2496867"/>
    <lineage>
        <taxon>Bacteria</taxon>
        <taxon>Bacillati</taxon>
        <taxon>Actinomycetota</taxon>
        <taxon>Actinomycetes</taxon>
        <taxon>Actinomycetales</taxon>
        <taxon>Actinomycetaceae</taxon>
        <taxon>Flaviflexus</taxon>
    </lineage>
</organism>
<evidence type="ECO:0000313" key="4">
    <source>
        <dbReference type="EMBL" id="AZQ76981.1"/>
    </source>
</evidence>
<feature type="domain" description="Glycosyltransferase subfamily 4-like N-terminal" evidence="3">
    <location>
        <begin position="14"/>
        <end position="179"/>
    </location>
</feature>
<gene>
    <name evidence="4" type="ORF">EJ997_06150</name>
</gene>
<dbReference type="GO" id="GO:0016757">
    <property type="term" value="F:glycosyltransferase activity"/>
    <property type="evidence" value="ECO:0007669"/>
    <property type="project" value="UniProtKB-KW"/>
</dbReference>
<protein>
    <submittedName>
        <fullName evidence="4">Glycosyltransferase family 1 protein</fullName>
    </submittedName>
</protein>
<keyword evidence="5" id="KW-1185">Reference proteome</keyword>
<keyword evidence="1" id="KW-0328">Glycosyltransferase</keyword>
<dbReference type="Gene3D" id="3.40.50.2000">
    <property type="entry name" value="Glycogen Phosphorylase B"/>
    <property type="match status" value="2"/>
</dbReference>
<dbReference type="PANTHER" id="PTHR45947">
    <property type="entry name" value="SULFOQUINOVOSYL TRANSFERASE SQD2"/>
    <property type="match status" value="1"/>
</dbReference>
<sequence length="394" mass="42690">MRIAVFTEVFAPKVDGIVTRLTHTVRELSELGHDVAVIAPGPGPRQHNGIPVYRLPSARFKPWYPEVRVGIPSFAVTSHVARFNPDIIHAVNPIASAAWGIRLARTMNLPLLASYHTALPQYTEDFGLPVLRKPSEFWIRRLHNRADVNLCPSVPMVDEARALGIERVSLWPKAVDTERYRPSKQSDAMRERLTAGNPSDPLILYVGRLSAEKNLLSLRPVLDRIPNARLAFVGSGPFEEELTKAFAGTKTVFTGYLHGEDLAAAFASSDVFAFPSLTDTLGNVAFEAMASGTPVVGANAGGIPDIVQDGINGFLVNPTDTTMFADRITQILSRPDLRAELTAGALSSARGKSWRAATMTVVDNYAKAALRSHIRRGSTLPAGVDAPVGATRVS</sequence>
<dbReference type="Pfam" id="PF13439">
    <property type="entry name" value="Glyco_transf_4"/>
    <property type="match status" value="1"/>
</dbReference>
<name>A0A3S9PX89_9ACTO</name>
<dbReference type="CDD" id="cd03814">
    <property type="entry name" value="GT4-like"/>
    <property type="match status" value="1"/>
</dbReference>
<proteinExistence type="predicted"/>
<accession>A0A3S9PX89</accession>
<dbReference type="AlphaFoldDB" id="A0A3S9PX89"/>
<dbReference type="InterPro" id="IPR028098">
    <property type="entry name" value="Glyco_trans_4-like_N"/>
</dbReference>
<dbReference type="OrthoDB" id="5242526at2"/>
<evidence type="ECO:0000313" key="5">
    <source>
        <dbReference type="Proteomes" id="UP000280344"/>
    </source>
</evidence>
<evidence type="ECO:0000256" key="2">
    <source>
        <dbReference type="ARBA" id="ARBA00022679"/>
    </source>
</evidence>
<dbReference type="SUPFAM" id="SSF53756">
    <property type="entry name" value="UDP-Glycosyltransferase/glycogen phosphorylase"/>
    <property type="match status" value="1"/>
</dbReference>
<keyword evidence="2 4" id="KW-0808">Transferase</keyword>
<dbReference type="Pfam" id="PF13692">
    <property type="entry name" value="Glyco_trans_1_4"/>
    <property type="match status" value="1"/>
</dbReference>
<dbReference type="Proteomes" id="UP000280344">
    <property type="component" value="Chromosome"/>
</dbReference>
<dbReference type="EMBL" id="CP034593">
    <property type="protein sequence ID" value="AZQ76981.1"/>
    <property type="molecule type" value="Genomic_DNA"/>
</dbReference>
<dbReference type="PANTHER" id="PTHR45947:SF3">
    <property type="entry name" value="SULFOQUINOVOSYL TRANSFERASE SQD2"/>
    <property type="match status" value="1"/>
</dbReference>